<accession>A0A512J9D2</accession>
<reference evidence="1 3" key="3">
    <citation type="submission" date="2019-07" db="EMBL/GenBank/DDBJ databases">
        <title>Whole genome shotgun sequence of Methylobacterium oxalidis NBRC 107715.</title>
        <authorList>
            <person name="Hosoyama A."/>
            <person name="Uohara A."/>
            <person name="Ohji S."/>
            <person name="Ichikawa N."/>
        </authorList>
    </citation>
    <scope>NUCLEOTIDE SEQUENCE [LARGE SCALE GENOMIC DNA]</scope>
    <source>
        <strain evidence="1 3">NBRC 107715</strain>
    </source>
</reference>
<comment type="caution">
    <text evidence="1">The sequence shown here is derived from an EMBL/GenBank/DDBJ whole genome shotgun (WGS) entry which is preliminary data.</text>
</comment>
<dbReference type="EMBL" id="BSPK01000072">
    <property type="protein sequence ID" value="GLS65509.1"/>
    <property type="molecule type" value="Genomic_DNA"/>
</dbReference>
<proteinExistence type="predicted"/>
<evidence type="ECO:0000313" key="3">
    <source>
        <dbReference type="Proteomes" id="UP000321960"/>
    </source>
</evidence>
<reference evidence="2" key="1">
    <citation type="journal article" date="2014" name="Int. J. Syst. Evol. Microbiol.">
        <title>Complete genome of a new Firmicutes species belonging to the dominant human colonic microbiota ('Ruminococcus bicirculans') reveals two chromosomes and a selective capacity to utilize plant glucans.</title>
        <authorList>
            <consortium name="NISC Comparative Sequencing Program"/>
            <person name="Wegmann U."/>
            <person name="Louis P."/>
            <person name="Goesmann A."/>
            <person name="Henrissat B."/>
            <person name="Duncan S.H."/>
            <person name="Flint H.J."/>
        </authorList>
    </citation>
    <scope>NUCLEOTIDE SEQUENCE</scope>
    <source>
        <strain evidence="2">NBRC 107715</strain>
    </source>
</reference>
<gene>
    <name evidence="2" type="ORF">GCM10007888_38910</name>
    <name evidence="1" type="ORF">MOX02_45070</name>
</gene>
<dbReference type="Proteomes" id="UP001156856">
    <property type="component" value="Unassembled WGS sequence"/>
</dbReference>
<evidence type="ECO:0000313" key="1">
    <source>
        <dbReference type="EMBL" id="GEP06469.1"/>
    </source>
</evidence>
<sequence>MRLPQSDAERFERYRLLRRAAASPSVPPQTDTDRFARYRELGAVRSSKAARPHGGSDVTAASTPVVRAIFERGRGG</sequence>
<name>A0A512J9D2_9HYPH</name>
<evidence type="ECO:0000313" key="4">
    <source>
        <dbReference type="Proteomes" id="UP001156856"/>
    </source>
</evidence>
<protein>
    <submittedName>
        <fullName evidence="1">Uncharacterized protein</fullName>
    </submittedName>
</protein>
<dbReference type="AlphaFoldDB" id="A0A512J9D2"/>
<organism evidence="1 3">
    <name type="scientific">Methylobacterium oxalidis</name>
    <dbReference type="NCBI Taxonomy" id="944322"/>
    <lineage>
        <taxon>Bacteria</taxon>
        <taxon>Pseudomonadati</taxon>
        <taxon>Pseudomonadota</taxon>
        <taxon>Alphaproteobacteria</taxon>
        <taxon>Hyphomicrobiales</taxon>
        <taxon>Methylobacteriaceae</taxon>
        <taxon>Methylobacterium</taxon>
    </lineage>
</organism>
<evidence type="ECO:0000313" key="2">
    <source>
        <dbReference type="EMBL" id="GLS65509.1"/>
    </source>
</evidence>
<reference evidence="2" key="4">
    <citation type="submission" date="2023-01" db="EMBL/GenBank/DDBJ databases">
        <title>Draft genome sequence of Methylobacterium oxalidis strain NBRC 107715.</title>
        <authorList>
            <person name="Sun Q."/>
            <person name="Mori K."/>
        </authorList>
    </citation>
    <scope>NUCLEOTIDE SEQUENCE</scope>
    <source>
        <strain evidence="2">NBRC 107715</strain>
    </source>
</reference>
<reference evidence="4" key="2">
    <citation type="journal article" date="2019" name="Int. J. Syst. Evol. Microbiol.">
        <title>The Global Catalogue of Microorganisms (GCM) 10K type strain sequencing project: providing services to taxonomists for standard genome sequencing and annotation.</title>
        <authorList>
            <consortium name="The Broad Institute Genomics Platform"/>
            <consortium name="The Broad Institute Genome Sequencing Center for Infectious Disease"/>
            <person name="Wu L."/>
            <person name="Ma J."/>
        </authorList>
    </citation>
    <scope>NUCLEOTIDE SEQUENCE [LARGE SCALE GENOMIC DNA]</scope>
    <source>
        <strain evidence="4">NBRC 107715</strain>
    </source>
</reference>
<dbReference type="Proteomes" id="UP000321960">
    <property type="component" value="Unassembled WGS sequence"/>
</dbReference>
<keyword evidence="4" id="KW-1185">Reference proteome</keyword>
<dbReference type="EMBL" id="BJZU01000104">
    <property type="protein sequence ID" value="GEP06469.1"/>
    <property type="molecule type" value="Genomic_DNA"/>
</dbReference>